<dbReference type="AlphaFoldDB" id="E9IZU7"/>
<name>E9IZU7_SOLIN</name>
<sequence>MVLAISLGIVRSLLQRHHLPLTADIPSHRNIHGNENADIMAKRAAQEGHLLEQEIPFSDIVGTFKAKCKKVSDLELINRARIQGKGAYYFENYFNP</sequence>
<evidence type="ECO:0000313" key="1">
    <source>
        <dbReference type="EMBL" id="EFZ13907.1"/>
    </source>
</evidence>
<protein>
    <recommendedName>
        <fullName evidence="2">RNase H type-1 domain-containing protein</fullName>
    </recommendedName>
</protein>
<organism>
    <name type="scientific">Solenopsis invicta</name>
    <name type="common">Red imported fire ant</name>
    <name type="synonym">Solenopsis wagneri</name>
    <dbReference type="NCBI Taxonomy" id="13686"/>
    <lineage>
        <taxon>Eukaryota</taxon>
        <taxon>Metazoa</taxon>
        <taxon>Ecdysozoa</taxon>
        <taxon>Arthropoda</taxon>
        <taxon>Hexapoda</taxon>
        <taxon>Insecta</taxon>
        <taxon>Pterygota</taxon>
        <taxon>Neoptera</taxon>
        <taxon>Endopterygota</taxon>
        <taxon>Hymenoptera</taxon>
        <taxon>Apocrita</taxon>
        <taxon>Aculeata</taxon>
        <taxon>Formicoidea</taxon>
        <taxon>Formicidae</taxon>
        <taxon>Myrmicinae</taxon>
        <taxon>Solenopsis</taxon>
    </lineage>
</organism>
<gene>
    <name evidence="1" type="ORF">SINV_03279</name>
</gene>
<reference evidence="1" key="1">
    <citation type="journal article" date="2011" name="Proc. Natl. Acad. Sci. U.S.A.">
        <title>The genome of the fire ant Solenopsis invicta.</title>
        <authorList>
            <person name="Wurm Y."/>
            <person name="Wang J."/>
            <person name="Riba-Grognuz O."/>
            <person name="Corona M."/>
            <person name="Nygaard S."/>
            <person name="Hunt B.G."/>
            <person name="Ingram K.K."/>
            <person name="Falquet L."/>
            <person name="Nipitwattanaphon M."/>
            <person name="Gotzek D."/>
            <person name="Dijkstra M.B."/>
            <person name="Oettler J."/>
            <person name="Comtesse F."/>
            <person name="Shih C.J."/>
            <person name="Wu W.J."/>
            <person name="Yang C.C."/>
            <person name="Thomas J."/>
            <person name="Beaudoing E."/>
            <person name="Pradervand S."/>
            <person name="Flegel V."/>
            <person name="Cook E.D."/>
            <person name="Fabbretti R."/>
            <person name="Stockinger H."/>
            <person name="Long L."/>
            <person name="Farmerie W.G."/>
            <person name="Oakey J."/>
            <person name="Boomsma J.J."/>
            <person name="Pamilo P."/>
            <person name="Yi S.V."/>
            <person name="Heinze J."/>
            <person name="Goodisman M.A."/>
            <person name="Farinelli L."/>
            <person name="Harshman K."/>
            <person name="Hulo N."/>
            <person name="Cerutti L."/>
            <person name="Xenarios I."/>
            <person name="Shoemaker D."/>
            <person name="Keller L."/>
        </authorList>
    </citation>
    <scope>NUCLEOTIDE SEQUENCE [LARGE SCALE GENOMIC DNA]</scope>
</reference>
<dbReference type="EMBL" id="GL767240">
    <property type="protein sequence ID" value="EFZ13907.1"/>
    <property type="molecule type" value="Genomic_DNA"/>
</dbReference>
<proteinExistence type="predicted"/>
<accession>E9IZU7</accession>
<feature type="non-terminal residue" evidence="1">
    <location>
        <position position="96"/>
    </location>
</feature>
<evidence type="ECO:0008006" key="2">
    <source>
        <dbReference type="Google" id="ProtNLM"/>
    </source>
</evidence>
<dbReference type="HOGENOM" id="CLU_2362369_0_0_1"/>